<feature type="transmembrane region" description="Helical" evidence="1">
    <location>
        <begin position="12"/>
        <end position="36"/>
    </location>
</feature>
<name>A0A5M3MCQ2_CONPW</name>
<keyword evidence="1" id="KW-0472">Membrane</keyword>
<keyword evidence="3" id="KW-1185">Reference proteome</keyword>
<dbReference type="EMBL" id="JH711585">
    <property type="protein sequence ID" value="EIW76767.1"/>
    <property type="molecule type" value="Genomic_DNA"/>
</dbReference>
<protein>
    <submittedName>
        <fullName evidence="2">Uncharacterized protein</fullName>
    </submittedName>
</protein>
<keyword evidence="1" id="KW-1133">Transmembrane helix</keyword>
<gene>
    <name evidence="2" type="ORF">CONPUDRAFT_157928</name>
</gene>
<keyword evidence="1" id="KW-0812">Transmembrane</keyword>
<dbReference type="GeneID" id="19203838"/>
<dbReference type="RefSeq" id="XP_007773111.1">
    <property type="nucleotide sequence ID" value="XM_007774921.1"/>
</dbReference>
<dbReference type="AlphaFoldDB" id="A0A5M3MCQ2"/>
<evidence type="ECO:0000313" key="2">
    <source>
        <dbReference type="EMBL" id="EIW76767.1"/>
    </source>
</evidence>
<organism evidence="2 3">
    <name type="scientific">Coniophora puteana (strain RWD-64-598)</name>
    <name type="common">Brown rot fungus</name>
    <dbReference type="NCBI Taxonomy" id="741705"/>
    <lineage>
        <taxon>Eukaryota</taxon>
        <taxon>Fungi</taxon>
        <taxon>Dikarya</taxon>
        <taxon>Basidiomycota</taxon>
        <taxon>Agaricomycotina</taxon>
        <taxon>Agaricomycetes</taxon>
        <taxon>Agaricomycetidae</taxon>
        <taxon>Boletales</taxon>
        <taxon>Coniophorineae</taxon>
        <taxon>Coniophoraceae</taxon>
        <taxon>Coniophora</taxon>
    </lineage>
</organism>
<evidence type="ECO:0000313" key="3">
    <source>
        <dbReference type="Proteomes" id="UP000053558"/>
    </source>
</evidence>
<dbReference type="Proteomes" id="UP000053558">
    <property type="component" value="Unassembled WGS sequence"/>
</dbReference>
<sequence>MLGIVIEDPFLFTLVTIIFSVTFVATLYCVLLAWLISDSIFHSFDILRQFLEPHMYPDTTFIRCITNQYFFVADPRTCFNDHLKVSLGSNVTILLASGEGQSKATSGPVHSICYYEQDYIVFNVYTTEHRPLYCIARLAVPYHLCDLPFVQCSIYHALHPISSQTSKDFVAAFMEVTSSRTSRMSVDSTAIDHEHSFIKPPMFQHRPLQQFSPHYSTQRLVSTSGGVQPPDHWLGHQ</sequence>
<reference evidence="3" key="1">
    <citation type="journal article" date="2012" name="Science">
        <title>The Paleozoic origin of enzymatic lignin decomposition reconstructed from 31 fungal genomes.</title>
        <authorList>
            <person name="Floudas D."/>
            <person name="Binder M."/>
            <person name="Riley R."/>
            <person name="Barry K."/>
            <person name="Blanchette R.A."/>
            <person name="Henrissat B."/>
            <person name="Martinez A.T."/>
            <person name="Otillar R."/>
            <person name="Spatafora J.W."/>
            <person name="Yadav J.S."/>
            <person name="Aerts A."/>
            <person name="Benoit I."/>
            <person name="Boyd A."/>
            <person name="Carlson A."/>
            <person name="Copeland A."/>
            <person name="Coutinho P.M."/>
            <person name="de Vries R.P."/>
            <person name="Ferreira P."/>
            <person name="Findley K."/>
            <person name="Foster B."/>
            <person name="Gaskell J."/>
            <person name="Glotzer D."/>
            <person name="Gorecki P."/>
            <person name="Heitman J."/>
            <person name="Hesse C."/>
            <person name="Hori C."/>
            <person name="Igarashi K."/>
            <person name="Jurgens J.A."/>
            <person name="Kallen N."/>
            <person name="Kersten P."/>
            <person name="Kohler A."/>
            <person name="Kuees U."/>
            <person name="Kumar T.K.A."/>
            <person name="Kuo A."/>
            <person name="LaButti K."/>
            <person name="Larrondo L.F."/>
            <person name="Lindquist E."/>
            <person name="Ling A."/>
            <person name="Lombard V."/>
            <person name="Lucas S."/>
            <person name="Lundell T."/>
            <person name="Martin R."/>
            <person name="McLaughlin D.J."/>
            <person name="Morgenstern I."/>
            <person name="Morin E."/>
            <person name="Murat C."/>
            <person name="Nagy L.G."/>
            <person name="Nolan M."/>
            <person name="Ohm R.A."/>
            <person name="Patyshakuliyeva A."/>
            <person name="Rokas A."/>
            <person name="Ruiz-Duenas F.J."/>
            <person name="Sabat G."/>
            <person name="Salamov A."/>
            <person name="Samejima M."/>
            <person name="Schmutz J."/>
            <person name="Slot J.C."/>
            <person name="St John F."/>
            <person name="Stenlid J."/>
            <person name="Sun H."/>
            <person name="Sun S."/>
            <person name="Syed K."/>
            <person name="Tsang A."/>
            <person name="Wiebenga A."/>
            <person name="Young D."/>
            <person name="Pisabarro A."/>
            <person name="Eastwood D.C."/>
            <person name="Martin F."/>
            <person name="Cullen D."/>
            <person name="Grigoriev I.V."/>
            <person name="Hibbett D.S."/>
        </authorList>
    </citation>
    <scope>NUCLEOTIDE SEQUENCE [LARGE SCALE GENOMIC DNA]</scope>
    <source>
        <strain evidence="3">RWD-64-598 SS2</strain>
    </source>
</reference>
<accession>A0A5M3MCQ2</accession>
<dbReference type="KEGG" id="cput:CONPUDRAFT_157928"/>
<comment type="caution">
    <text evidence="2">The sequence shown here is derived from an EMBL/GenBank/DDBJ whole genome shotgun (WGS) entry which is preliminary data.</text>
</comment>
<evidence type="ECO:0000256" key="1">
    <source>
        <dbReference type="SAM" id="Phobius"/>
    </source>
</evidence>
<proteinExistence type="predicted"/>